<dbReference type="InterPro" id="IPR000152">
    <property type="entry name" value="EGF-type_Asp/Asn_hydroxyl_site"/>
</dbReference>
<dbReference type="FunFam" id="2.10.25.10:FF:000038">
    <property type="entry name" value="Fibrillin 2"/>
    <property type="match status" value="2"/>
</dbReference>
<dbReference type="InterPro" id="IPR017878">
    <property type="entry name" value="TB_dom"/>
</dbReference>
<feature type="domain" description="EGF-like" evidence="13">
    <location>
        <begin position="1947"/>
        <end position="1988"/>
    </location>
</feature>
<feature type="domain" description="EGF-like" evidence="13">
    <location>
        <begin position="2546"/>
        <end position="2585"/>
    </location>
</feature>
<comment type="similarity">
    <text evidence="2">Belongs to the fibrillin family.</text>
</comment>
<dbReference type="InterPro" id="IPR018097">
    <property type="entry name" value="EGF_Ca-bd_CS"/>
</dbReference>
<feature type="domain" description="EGF-like" evidence="13">
    <location>
        <begin position="1005"/>
        <end position="1046"/>
    </location>
</feature>
<feature type="region of interest" description="Disordered" evidence="12">
    <location>
        <begin position="412"/>
        <end position="481"/>
    </location>
</feature>
<feature type="domain" description="TB" evidence="14">
    <location>
        <begin position="1633"/>
        <end position="1688"/>
    </location>
</feature>
<feature type="domain" description="EGF-like" evidence="13">
    <location>
        <begin position="2309"/>
        <end position="2349"/>
    </location>
</feature>
<reference evidence="15" key="1">
    <citation type="submission" date="2022-01" db="EMBL/GenBank/DDBJ databases">
        <authorList>
            <person name="Braso-Vives M."/>
        </authorList>
    </citation>
    <scope>NUCLEOTIDE SEQUENCE</scope>
</reference>
<evidence type="ECO:0000256" key="6">
    <source>
        <dbReference type="ARBA" id="ARBA00022729"/>
    </source>
</evidence>
<feature type="compositionally biased region" description="Gly residues" evidence="12">
    <location>
        <begin position="445"/>
        <end position="457"/>
    </location>
</feature>
<dbReference type="Pfam" id="PF12661">
    <property type="entry name" value="hEGF"/>
    <property type="match status" value="1"/>
</dbReference>
<dbReference type="PROSITE" id="PS00010">
    <property type="entry name" value="ASX_HYDROXYL"/>
    <property type="match status" value="43"/>
</dbReference>
<dbReference type="FunFam" id="2.10.25.10:FF:000133">
    <property type="entry name" value="Fibrillin 3"/>
    <property type="match status" value="1"/>
</dbReference>
<dbReference type="FunFam" id="2.10.25.10:FF:000096">
    <property type="entry name" value="Putative fibrillin 2"/>
    <property type="match status" value="1"/>
</dbReference>
<dbReference type="PANTHER" id="PTHR47333:SF5">
    <property type="entry name" value="FIBRILLIN-3"/>
    <property type="match status" value="1"/>
</dbReference>
<feature type="disulfide bond" evidence="11">
    <location>
        <begin position="2550"/>
        <end position="2560"/>
    </location>
</feature>
<dbReference type="InterPro" id="IPR026823">
    <property type="entry name" value="cEGF"/>
</dbReference>
<feature type="domain" description="EGF-like" evidence="13">
    <location>
        <begin position="1169"/>
        <end position="1211"/>
    </location>
</feature>
<evidence type="ECO:0000259" key="14">
    <source>
        <dbReference type="PROSITE" id="PS51364"/>
    </source>
</evidence>
<feature type="domain" description="EGF-like" evidence="13">
    <location>
        <begin position="249"/>
        <end position="285"/>
    </location>
</feature>
<feature type="domain" description="EGF-like" evidence="13">
    <location>
        <begin position="2030"/>
        <end position="2071"/>
    </location>
</feature>
<evidence type="ECO:0000256" key="8">
    <source>
        <dbReference type="ARBA" id="ARBA00022837"/>
    </source>
</evidence>
<feature type="domain" description="TB" evidence="14">
    <location>
        <begin position="1051"/>
        <end position="1102"/>
    </location>
</feature>
<feature type="compositionally biased region" description="Gly residues" evidence="12">
    <location>
        <begin position="412"/>
        <end position="436"/>
    </location>
</feature>
<keyword evidence="7" id="KW-0677">Repeat</keyword>
<feature type="domain" description="EGF-like" evidence="13">
    <location>
        <begin position="1503"/>
        <end position="1540"/>
    </location>
</feature>
<dbReference type="Proteomes" id="UP000838412">
    <property type="component" value="Chromosome 2"/>
</dbReference>
<dbReference type="FunFam" id="2.10.25.10:FF:000023">
    <property type="entry name" value="Fibrillin 2"/>
    <property type="match status" value="1"/>
</dbReference>
<evidence type="ECO:0000256" key="5">
    <source>
        <dbReference type="ARBA" id="ARBA00022536"/>
    </source>
</evidence>
<feature type="domain" description="EGF-like" evidence="13">
    <location>
        <begin position="2227"/>
        <end position="2268"/>
    </location>
</feature>
<feature type="domain" description="TB" evidence="14">
    <location>
        <begin position="2440"/>
        <end position="2492"/>
    </location>
</feature>
<dbReference type="InterPro" id="IPR024731">
    <property type="entry name" value="NELL2-like_EGF"/>
</dbReference>
<feature type="domain" description="EGF-like" evidence="13">
    <location>
        <begin position="1705"/>
        <end position="1746"/>
    </location>
</feature>
<feature type="domain" description="EGF-like" evidence="13">
    <location>
        <begin position="1212"/>
        <end position="1249"/>
    </location>
</feature>
<evidence type="ECO:0000259" key="13">
    <source>
        <dbReference type="PROSITE" id="PS50026"/>
    </source>
</evidence>
<feature type="domain" description="TB" evidence="14">
    <location>
        <begin position="1793"/>
        <end position="1844"/>
    </location>
</feature>
<comment type="subcellular location">
    <subcellularLocation>
        <location evidence="1">Secreted</location>
        <location evidence="1">Extracellular space</location>
        <location evidence="1">Extracellular matrix</location>
    </subcellularLocation>
</comment>
<dbReference type="SUPFAM" id="SSF57196">
    <property type="entry name" value="EGF/Laminin"/>
    <property type="match status" value="9"/>
</dbReference>
<dbReference type="FunFam" id="2.10.25.10:FF:000804">
    <property type="entry name" value="Fibrillin-1"/>
    <property type="match status" value="1"/>
</dbReference>
<evidence type="ECO:0000313" key="16">
    <source>
        <dbReference type="Proteomes" id="UP000838412"/>
    </source>
</evidence>
<protein>
    <submittedName>
        <fullName evidence="15">FBN2 protein</fullName>
    </submittedName>
</protein>
<dbReference type="FunFam" id="2.10.25.10:FF:000426">
    <property type="entry name" value="Vitamin K-dependent protein S"/>
    <property type="match status" value="1"/>
</dbReference>
<evidence type="ECO:0000256" key="12">
    <source>
        <dbReference type="SAM" id="MobiDB-lite"/>
    </source>
</evidence>
<feature type="domain" description="EGF-like" evidence="13">
    <location>
        <begin position="2072"/>
        <end position="2112"/>
    </location>
</feature>
<feature type="domain" description="EGF-like" evidence="13">
    <location>
        <begin position="530"/>
        <end position="568"/>
    </location>
</feature>
<keyword evidence="8" id="KW-0106">Calcium</keyword>
<feature type="domain" description="TB" evidence="14">
    <location>
        <begin position="187"/>
        <end position="230"/>
    </location>
</feature>
<feature type="domain" description="EGF-like" evidence="13">
    <location>
        <begin position="656"/>
        <end position="696"/>
    </location>
</feature>
<dbReference type="Gene3D" id="3.90.290.10">
    <property type="entry name" value="TGF-beta binding (TB) domain"/>
    <property type="match status" value="9"/>
</dbReference>
<feature type="domain" description="EGF-like" evidence="13">
    <location>
        <begin position="2586"/>
        <end position="2624"/>
    </location>
</feature>
<feature type="domain" description="EGF-like" evidence="13">
    <location>
        <begin position="1127"/>
        <end position="1164"/>
    </location>
</feature>
<evidence type="ECO:0000256" key="10">
    <source>
        <dbReference type="ARBA" id="ARBA00023180"/>
    </source>
</evidence>
<keyword evidence="5 11" id="KW-0245">EGF-like domain</keyword>
<keyword evidence="4" id="KW-0272">Extracellular matrix</keyword>
<dbReference type="FunFam" id="2.10.25.10:FF:000024">
    <property type="entry name" value="Putative latent-transforming growth factor beta-binding protein 2"/>
    <property type="match status" value="2"/>
</dbReference>
<feature type="domain" description="EGF-like" evidence="13">
    <location>
        <begin position="1747"/>
        <end position="1784"/>
    </location>
</feature>
<feature type="domain" description="EGF-like" evidence="13">
    <location>
        <begin position="487"/>
        <end position="524"/>
    </location>
</feature>
<feature type="disulfide bond" evidence="11">
    <location>
        <begin position="153"/>
        <end position="163"/>
    </location>
</feature>
<dbReference type="FunFam" id="2.10.25.10:FF:000087">
    <property type="entry name" value="Fibrillin 2"/>
    <property type="match status" value="1"/>
</dbReference>
<dbReference type="PROSITE" id="PS00022">
    <property type="entry name" value="EGF_1"/>
    <property type="match status" value="1"/>
</dbReference>
<sequence length="3001" mass="322162">MEINTVFRWCYCCLITFVGYGLVMGEQEPLEGLDAGRVKRTGKSASVLTGPNVCGSRFQSYCCPGWRTLPSGNQCIVPICKNTCGEGYCSRPNSCTCPGGKAGPACSSGGGSGIGGVGISFCTRRCFNGGTCGGSQCSCPGGFVGPHCGQPVCSEGCLNGGRCVGPNRCACVYGFSGPRCEKDYRTGPCFTKVENQMCQGQLSGVVCTKTLCCATIGRAWGHPCEQCPAQPQPCRRGFLMHQKSGDCVDIDECQAIPNLCQGGLCINNPGSFVCQCGEGYRRDPQDGKCVDVNECDTTPNLCAGGECTNTKGGYMCTCPNGFVINAGGTKCIDQRQDVCYREFTTPGRCANAIPVRTTYRDCCCEQRGRGWGSQTCQLCPEAADDDYPQLCFTGGPVVGPFPGGPGGQFPGPGPGFPDGGEFPGPGWPGGPGGPVIPGGNLLPGTPGGPQFPGGPDGTGTRPIPGGEIPGGPGGPGGSFPGGTGPFEENFCLQYNNLCLHGRCVDTDGSYTCACDDGYRLDDAVSPACVDMDECEEQKGSICANGRCVNSQGSFLCMCNSGYSLTSAGTSCTDINECTRNNMCAHGSCTNTLGSYQCTCDKGWKPAPNQLSCLDVDECFENGRVCSNGRCINTQGSFRCLCDMGYKLAPDGAFCIDMDECDTTGMCSNGVCINMDGSFKCVCNPGYKLAPSGKLCLDIDECDERPNMCKMGTCINNQGSFRCECPAGLTIDITGRICQDTLPGVCYQDILGSGQCVSPIDMRVTKSTCCCATAMMSKGKGLGWGEPCESCPQVASPEYKTLCMHGNGKDHDGRDIDECLMDPYLCENGACLNENGGYTCKCNLGFEADPTGHICTDIDECVVDNLNCQYGICRNTPGSFMCECNVGYQLNTRLMRCEDIDECVESPCVNARCQNLVGSFRCECDQYYLTLDPTGRTCLDERRGTCWLNILDGRCEENINGETLKEDCCASLGSAWGSPCEPCEKDSSKRKCALGYTYQNGVSCEDVNECEVFPGVCNNARCVNTPGSYRCECSPGLTLDNTGRRCIDARQEFCYLEYRYGQCQRELPIPVRTSICCCSIGSGWSDDCISCPRPGTDKFNELCPKGPGFAQQPPKGGDILDGGLFFQDINECVMFPSLCHHGRCRNTIGSFRCECEEGYDLDHAGRNCTDIDECGIAFGICGNGTCVNLEGNFMCNCNPGYESGFMGMRTCMDINECERNRHLCRGGVCINTPGSYKCNCPAGHELNSAGTACKDIDECDLNSDVCSNGRCINVMGSFQCLCSKGYSETDNRRSCEDFDECSVNNGGCQTSCTNIVGSFECSCEQGYVLGPDKRRCMDVDECADTPDLCGGGMCTNEPGTYSCTCIDGFITEPSGKMCMDVDECDLNPNICQNGQCENTRGSFTCLCDPGYSVKGEGEGCTDDDECELGLAQCDIHADCSNTDGSYICICRKGYIGDGVICNDLDECVEGTSTCDPNGNCMNIPGSYTCECKPGFQGDGFYCRDMDECAVNGRLCENGQCLNIPGSYSCDCDMGFVPHNRDRECIDINECASFDGNICVNGECMNLLGTFKCMCDMGYELDKSGGNCTDQDECSLKEKCLNGMCTNFPGGYACDCPPNFISNNAGTGCVDPRRGFCFFDYQERGDVEVCTQDVGTDMSRAACCCSLGQAWGDPCEPCPPVNSTEHNTLCPGGPGFKPNDVTVILEDIDECMELVGLCQGGMCVNTFGSFTCECPRGFTLDRDSRTCNDIDECLIDPTICGAGTCLNTIGNYTCVCPNGHMAINGGRSCMDMRKSFCFAMVRGGQCQNPTSFNLTERSCCCSVGAGWGEPCITCPVERTEPFRELCGSDEKGVVIDPETGLPIDIDECQTIPGLCQNGICINGEGSYRCECPTGFQFSSDLLICEDLNECFLGQNPCDPSAVCVNIPGSVKCGCDPGYKLQPNQISCRDVDECTERPGICGQGRCTNLLGSYNCFCDNGFRLSEDRTTCEDVDECGRFPGMCGNGTCQNTLGSYNCFCYDGFKLTDNNDCIDIDECSVLSSICMQGFCQNVPGGFNCICDLGFEQTQDGRNCIDIDECRAPGTCGSGSCKNTDGSFFCECYDGYRINPRGDFCEDINECELPGKCQNGECINTEGSFQCVCPDGFALTDAGNECMDMRESYCFNVFEASQCRTPRAMNTTKMKCCCTMGAGWGDPCEVCPDKEDDPEGFNALCPGGAGFEVNGGNLLVDINECGIDPLICNGGTCVNTDGSFRCQCTPGYLLDDTGLNCIDADECAVGNPCGNGTCTNVIGGFECDCFGGFEPGPMMMCVDVDECAYDGTLCAFRCLNVPGSYKCTCPRGFTLTADGKHCRDLDECSSPALNDCPPTLRCKNFVGTYQCLCPEGYTKVGITSDVCVDIDECTLGGRCENGVCVNTRGGFRCDCFDGYEVSLDGKQCYDRRQGYCYTSHSRLCIREFQGPDTVTKAECCCDGGGAWGSDCEPCPRKGSVDFSNTCPHGPGFTPDGQDIDECKVRPNLCENGECVNTLGSYKCMCEEGYVEDYSGQKCIDIDECEEEKPCSFTCKNTEGSYLCTCPKGYILNADGKTCQDLDECDAKGDNCQYICVNLVGGFTCQCPPGFNQIHLTCVDVNECNSQAGLCGVNGQCQNMEGSYECQCSQGFSIDPDTQQCQDVNECGGNHRCQSGCQNTVGGFRCGCPPGFVQHYYWNQCVDDNECVNGNTCGGATCYNTVGSFKCACPSGYNFDQSSGGCRDVNECGSPSNPCSFGCSNTDGGYSCACPQGYFRIGQGHCVSTLGIGPVGGPGKSIGSNSNSNSENCYECNLNNVERQRRKRAVNGSEEIFVDDGDDSEEATDSPDTEEPDKNMIIESQPAKDVNNVDTNKDALLEEAETKKVVDGVHTPIALRVKLHNAHPKRRLLKIQPALDYLVGRAHYKIVDGNNEGLFMIVEGRKVSSLQFAREVDTSGVYNLQIAEYIDGQTKEENEAVEELEREKPLFMRVTVLILQ</sequence>
<dbReference type="InterPro" id="IPR052080">
    <property type="entry name" value="vWF_C/EGF_Fibrillin"/>
</dbReference>
<feature type="domain" description="EGF-like" evidence="13">
    <location>
        <begin position="1862"/>
        <end position="1903"/>
    </location>
</feature>
<feature type="domain" description="TB" evidence="14">
    <location>
        <begin position="2158"/>
        <end position="2211"/>
    </location>
</feature>
<dbReference type="PROSITE" id="PS51364">
    <property type="entry name" value="TB"/>
    <property type="match status" value="9"/>
</dbReference>
<feature type="domain" description="TB" evidence="14">
    <location>
        <begin position="943"/>
        <end position="991"/>
    </location>
</feature>
<feature type="disulfide bond" evidence="11">
    <location>
        <begin position="902"/>
        <end position="912"/>
    </location>
</feature>
<dbReference type="InterPro" id="IPR013032">
    <property type="entry name" value="EGF-like_CS"/>
</dbReference>
<dbReference type="Pfam" id="PF12662">
    <property type="entry name" value="cEGF"/>
    <property type="match status" value="3"/>
</dbReference>
<feature type="domain" description="EGF-like" evidence="13">
    <location>
        <begin position="1254"/>
        <end position="1295"/>
    </location>
</feature>
<feature type="domain" description="EGF-like" evidence="13">
    <location>
        <begin position="2708"/>
        <end position="2744"/>
    </location>
</feature>
<dbReference type="InterPro" id="IPR000742">
    <property type="entry name" value="EGF"/>
</dbReference>
<dbReference type="EMBL" id="OV696687">
    <property type="protein sequence ID" value="CAH1253119.1"/>
    <property type="molecule type" value="Genomic_DNA"/>
</dbReference>
<evidence type="ECO:0000256" key="3">
    <source>
        <dbReference type="ARBA" id="ARBA00022525"/>
    </source>
</evidence>
<keyword evidence="10" id="KW-0325">Glycoprotein</keyword>
<feature type="domain" description="EGF-like" evidence="13">
    <location>
        <begin position="2350"/>
        <end position="2394"/>
    </location>
</feature>
<dbReference type="InterPro" id="IPR009030">
    <property type="entry name" value="Growth_fac_rcpt_cys_sf"/>
</dbReference>
<dbReference type="FunFam" id="2.10.25.10:FF:000017">
    <property type="entry name" value="latent-transforming growth factor beta-binding protein 4 isoform X1"/>
    <property type="match status" value="1"/>
</dbReference>
<dbReference type="FunFam" id="2.10.25.10:FF:000005">
    <property type="entry name" value="Fibrillin 2"/>
    <property type="match status" value="1"/>
</dbReference>
<feature type="domain" description="EGF-like" evidence="13">
    <location>
        <begin position="573"/>
        <end position="613"/>
    </location>
</feature>
<evidence type="ECO:0000256" key="7">
    <source>
        <dbReference type="ARBA" id="ARBA00022737"/>
    </source>
</evidence>
<evidence type="ECO:0000256" key="11">
    <source>
        <dbReference type="PROSITE-ProRule" id="PRU00076"/>
    </source>
</evidence>
<feature type="domain" description="EGF-like" evidence="13">
    <location>
        <begin position="2625"/>
        <end position="2667"/>
    </location>
</feature>
<feature type="disulfide bond" evidence="11">
    <location>
        <begin position="171"/>
        <end position="180"/>
    </location>
</feature>
<dbReference type="GO" id="GO:0005509">
    <property type="term" value="F:calcium ion binding"/>
    <property type="evidence" value="ECO:0007669"/>
    <property type="project" value="InterPro"/>
</dbReference>
<dbReference type="Pfam" id="PF12947">
    <property type="entry name" value="EGF_3"/>
    <property type="match status" value="2"/>
</dbReference>
<feature type="domain" description="EGF-like" evidence="13">
    <location>
        <begin position="898"/>
        <end position="938"/>
    </location>
</feature>
<dbReference type="PROSITE" id="PS01186">
    <property type="entry name" value="EGF_2"/>
    <property type="match status" value="29"/>
</dbReference>
<dbReference type="SMART" id="SM00179">
    <property type="entry name" value="EGF_CA"/>
    <property type="match status" value="45"/>
</dbReference>
<dbReference type="InterPro" id="IPR001881">
    <property type="entry name" value="EGF-like_Ca-bd_dom"/>
</dbReference>
<feature type="domain" description="EGF-like" evidence="13">
    <location>
        <begin position="1545"/>
        <end position="1583"/>
    </location>
</feature>
<dbReference type="SUPFAM" id="SSF57581">
    <property type="entry name" value="TB module/8-cys domain"/>
    <property type="match status" value="9"/>
</dbReference>
<dbReference type="FunFam" id="2.10.25.10:FF:000859">
    <property type="entry name" value="Fibulin-1"/>
    <property type="match status" value="1"/>
</dbReference>
<feature type="region of interest" description="Disordered" evidence="12">
    <location>
        <begin position="2831"/>
        <end position="2860"/>
    </location>
</feature>
<feature type="domain" description="EGF-like" evidence="13">
    <location>
        <begin position="1989"/>
        <end position="2029"/>
    </location>
</feature>
<dbReference type="Pfam" id="PF00008">
    <property type="entry name" value="EGF"/>
    <property type="match status" value="1"/>
</dbReference>
<dbReference type="GO" id="GO:0048731">
    <property type="term" value="P:system development"/>
    <property type="evidence" value="ECO:0007669"/>
    <property type="project" value="UniProtKB-ARBA"/>
</dbReference>
<keyword evidence="9 11" id="KW-1015">Disulfide bond</keyword>
<feature type="domain" description="TB" evidence="14">
    <location>
        <begin position="337"/>
        <end position="391"/>
    </location>
</feature>
<feature type="domain" description="EGF-like" evidence="13">
    <location>
        <begin position="149"/>
        <end position="181"/>
    </location>
</feature>
<dbReference type="FunFam" id="2.10.25.10:FF:000097">
    <property type="entry name" value="Fibrillin 2"/>
    <property type="match status" value="1"/>
</dbReference>
<name>A0A8K0ELZ7_BRALA</name>
<feature type="domain" description="EGF-like" evidence="13">
    <location>
        <begin position="614"/>
        <end position="655"/>
    </location>
</feature>
<dbReference type="Gene3D" id="2.10.25.10">
    <property type="entry name" value="Laminin"/>
    <property type="match status" value="47"/>
</dbReference>
<gene>
    <name evidence="15" type="primary">FBN2</name>
    <name evidence="15" type="ORF">BLAG_LOCUS13005</name>
</gene>
<dbReference type="FunFam" id="2.10.25.10:FF:000019">
    <property type="entry name" value="latent-transforming growth factor beta-binding protein 1 isoform X2"/>
    <property type="match status" value="2"/>
</dbReference>
<dbReference type="Pfam" id="PF07645">
    <property type="entry name" value="EGF_CA"/>
    <property type="match status" value="35"/>
</dbReference>
<feature type="domain" description="EGF-like" evidence="13">
    <location>
        <begin position="2113"/>
        <end position="2149"/>
    </location>
</feature>
<dbReference type="FunFam" id="2.10.25.10:FF:000014">
    <property type="entry name" value="Latent-transforming growth factor beta-binding protein 3"/>
    <property type="match status" value="3"/>
</dbReference>
<dbReference type="PIRSF" id="PIRSF036312">
    <property type="entry name" value="Fibrillin"/>
    <property type="match status" value="1"/>
</dbReference>
<feature type="domain" description="EGF-like" evidence="13">
    <location>
        <begin position="2269"/>
        <end position="2308"/>
    </location>
</feature>
<keyword evidence="6" id="KW-0732">Signal</keyword>
<feature type="domain" description="EGF-like" evidence="13">
    <location>
        <begin position="1904"/>
        <end position="1942"/>
    </location>
</feature>
<dbReference type="SUPFAM" id="SSF57184">
    <property type="entry name" value="Growth factor receptor domain"/>
    <property type="match status" value="12"/>
</dbReference>
<dbReference type="FunFam" id="2.10.25.10:FF:000002">
    <property type="entry name" value="Latent-transforming growth factor beta-binding protein 3"/>
    <property type="match status" value="3"/>
</dbReference>
<feature type="domain" description="EGF-like" evidence="13">
    <location>
        <begin position="697"/>
        <end position="738"/>
    </location>
</feature>
<feature type="domain" description="EGF-like" evidence="13">
    <location>
        <begin position="814"/>
        <end position="855"/>
    </location>
</feature>
<keyword evidence="16" id="KW-1185">Reference proteome</keyword>
<feature type="domain" description="EGF-like" evidence="13">
    <location>
        <begin position="291"/>
        <end position="332"/>
    </location>
</feature>
<evidence type="ECO:0000256" key="9">
    <source>
        <dbReference type="ARBA" id="ARBA00023157"/>
    </source>
</evidence>
<dbReference type="SMART" id="SM00181">
    <property type="entry name" value="EGF"/>
    <property type="match status" value="48"/>
</dbReference>
<proteinExistence type="inferred from homology"/>
<dbReference type="PANTHER" id="PTHR47333">
    <property type="entry name" value="VON WILLEBRAND FACTOR C AND EGF DOMAIN-CONTAINING PROTEIN"/>
    <property type="match status" value="1"/>
</dbReference>
<dbReference type="FunFam" id="2.10.25.10:FF:000010">
    <property type="entry name" value="Pro-epidermal growth factor"/>
    <property type="match status" value="2"/>
</dbReference>
<dbReference type="FunFam" id="2.10.25.10:FF:000003">
    <property type="entry name" value="fibrillin-1 isoform X1"/>
    <property type="match status" value="10"/>
</dbReference>
<dbReference type="GO" id="GO:0001527">
    <property type="term" value="C:microfibril"/>
    <property type="evidence" value="ECO:0007669"/>
    <property type="project" value="UniProtKB-ARBA"/>
</dbReference>
<evidence type="ECO:0000256" key="2">
    <source>
        <dbReference type="ARBA" id="ARBA00008972"/>
    </source>
</evidence>
<feature type="domain" description="EGF-like" evidence="13">
    <location>
        <begin position="1379"/>
        <end position="1420"/>
    </location>
</feature>
<dbReference type="FunFam" id="2.10.25.10:FF:000008">
    <property type="entry name" value="Signal peptide, CUB domain, EGF-like 2"/>
    <property type="match status" value="1"/>
</dbReference>
<dbReference type="PROSITE" id="PS50026">
    <property type="entry name" value="EGF_3"/>
    <property type="match status" value="42"/>
</dbReference>
<feature type="domain" description="EGF-like" evidence="13">
    <location>
        <begin position="2395"/>
        <end position="2435"/>
    </location>
</feature>
<dbReference type="FunFam" id="2.10.25.10:FF:000071">
    <property type="entry name" value="Fibrillin 2"/>
    <property type="match status" value="1"/>
</dbReference>
<feature type="domain" description="EGF-like" evidence="13">
    <location>
        <begin position="1421"/>
        <end position="1461"/>
    </location>
</feature>
<dbReference type="CDD" id="cd00054">
    <property type="entry name" value="EGF_CA"/>
    <property type="match status" value="21"/>
</dbReference>
<feature type="domain" description="TB" evidence="14">
    <location>
        <begin position="743"/>
        <end position="802"/>
    </location>
</feature>
<dbReference type="Pfam" id="PF00683">
    <property type="entry name" value="TB"/>
    <property type="match status" value="9"/>
</dbReference>
<evidence type="ECO:0000256" key="4">
    <source>
        <dbReference type="ARBA" id="ARBA00022530"/>
    </source>
</evidence>
<feature type="domain" description="EGF-like" evidence="13">
    <location>
        <begin position="2504"/>
        <end position="2545"/>
    </location>
</feature>
<dbReference type="PROSITE" id="PS01187">
    <property type="entry name" value="EGF_CA"/>
    <property type="match status" value="17"/>
</dbReference>
<dbReference type="InterPro" id="IPR036773">
    <property type="entry name" value="TB_dom_sf"/>
</dbReference>
<feature type="domain" description="EGF-like" evidence="13">
    <location>
        <begin position="1588"/>
        <end position="1624"/>
    </location>
</feature>
<evidence type="ECO:0000256" key="1">
    <source>
        <dbReference type="ARBA" id="ARBA00004498"/>
    </source>
</evidence>
<organism evidence="15 16">
    <name type="scientific">Branchiostoma lanceolatum</name>
    <name type="common">Common lancelet</name>
    <name type="synonym">Amphioxus lanceolatum</name>
    <dbReference type="NCBI Taxonomy" id="7740"/>
    <lineage>
        <taxon>Eukaryota</taxon>
        <taxon>Metazoa</taxon>
        <taxon>Chordata</taxon>
        <taxon>Cephalochordata</taxon>
        <taxon>Leptocardii</taxon>
        <taxon>Amphioxiformes</taxon>
        <taxon>Branchiostomatidae</taxon>
        <taxon>Branchiostoma</taxon>
    </lineage>
</organism>
<comment type="caution">
    <text evidence="11">Lacks conserved residue(s) required for the propagation of feature annotation.</text>
</comment>
<feature type="domain" description="EGF-like" evidence="13">
    <location>
        <begin position="1462"/>
        <end position="1502"/>
    </location>
</feature>
<feature type="compositionally biased region" description="Acidic residues" evidence="12">
    <location>
        <begin position="2837"/>
        <end position="2856"/>
    </location>
</feature>
<accession>A0A8K0ELZ7</accession>
<dbReference type="FunFam" id="2.10.25.10:FF:000945">
    <property type="entry name" value="Signal peptide, CUB domain, EGF-like 2"/>
    <property type="match status" value="1"/>
</dbReference>
<feature type="domain" description="EGF-like" evidence="13">
    <location>
        <begin position="856"/>
        <end position="897"/>
    </location>
</feature>
<evidence type="ECO:0000313" key="15">
    <source>
        <dbReference type="EMBL" id="CAH1253119.1"/>
    </source>
</evidence>
<dbReference type="Pfam" id="PF14670">
    <property type="entry name" value="FXa_inhibition"/>
    <property type="match status" value="1"/>
</dbReference>
<keyword evidence="3" id="KW-0964">Secreted</keyword>
<feature type="compositionally biased region" description="Gly residues" evidence="12">
    <location>
        <begin position="467"/>
        <end position="481"/>
    </location>
</feature>
<dbReference type="InterPro" id="IPR049883">
    <property type="entry name" value="NOTCH1_EGF-like"/>
</dbReference>